<dbReference type="OrthoDB" id="3698213at2"/>
<dbReference type="EMBL" id="MSIF01000015">
    <property type="protein sequence ID" value="OLF07495.1"/>
    <property type="molecule type" value="Genomic_DNA"/>
</dbReference>
<proteinExistence type="predicted"/>
<dbReference type="Gene3D" id="1.25.40.10">
    <property type="entry name" value="Tetratricopeptide repeat domain"/>
    <property type="match status" value="1"/>
</dbReference>
<dbReference type="InterPro" id="IPR001387">
    <property type="entry name" value="Cro/C1-type_HTH"/>
</dbReference>
<dbReference type="PANTHER" id="PTHR46558:SF15">
    <property type="entry name" value="HELIX-TURN-HELIX DOMAIN PROTEIN"/>
    <property type="match status" value="1"/>
</dbReference>
<comment type="caution">
    <text evidence="3">The sequence shown here is derived from an EMBL/GenBank/DDBJ whole genome shotgun (WGS) entry which is preliminary data.</text>
</comment>
<keyword evidence="1" id="KW-0238">DNA-binding</keyword>
<dbReference type="GO" id="GO:0003677">
    <property type="term" value="F:DNA binding"/>
    <property type="evidence" value="ECO:0007669"/>
    <property type="project" value="UniProtKB-KW"/>
</dbReference>
<organism evidence="3 4">
    <name type="scientific">Actinophytocola xinjiangensis</name>
    <dbReference type="NCBI Taxonomy" id="485602"/>
    <lineage>
        <taxon>Bacteria</taxon>
        <taxon>Bacillati</taxon>
        <taxon>Actinomycetota</taxon>
        <taxon>Actinomycetes</taxon>
        <taxon>Pseudonocardiales</taxon>
        <taxon>Pseudonocardiaceae</taxon>
    </lineage>
</organism>
<evidence type="ECO:0000259" key="2">
    <source>
        <dbReference type="PROSITE" id="PS50943"/>
    </source>
</evidence>
<dbReference type="SUPFAM" id="SSF47413">
    <property type="entry name" value="lambda repressor-like DNA-binding domains"/>
    <property type="match status" value="1"/>
</dbReference>
<dbReference type="SMART" id="SM00530">
    <property type="entry name" value="HTH_XRE"/>
    <property type="match status" value="1"/>
</dbReference>
<evidence type="ECO:0000313" key="4">
    <source>
        <dbReference type="Proteomes" id="UP000185696"/>
    </source>
</evidence>
<name>A0A7Z1AXA2_9PSEU</name>
<dbReference type="Gene3D" id="1.10.260.40">
    <property type="entry name" value="lambda repressor-like DNA-binding domains"/>
    <property type="match status" value="1"/>
</dbReference>
<dbReference type="RefSeq" id="WP_075135735.1">
    <property type="nucleotide sequence ID" value="NZ_MSIF01000015.1"/>
</dbReference>
<dbReference type="Pfam" id="PF01381">
    <property type="entry name" value="HTH_3"/>
    <property type="match status" value="1"/>
</dbReference>
<reference evidence="3 4" key="1">
    <citation type="submission" date="2016-12" db="EMBL/GenBank/DDBJ databases">
        <title>The draft genome sequence of Actinophytocola xinjiangensis.</title>
        <authorList>
            <person name="Wang W."/>
            <person name="Yuan L."/>
        </authorList>
    </citation>
    <scope>NUCLEOTIDE SEQUENCE [LARGE SCALE GENOMIC DNA]</scope>
    <source>
        <strain evidence="3 4">CGMCC 4.4663</strain>
    </source>
</reference>
<dbReference type="SUPFAM" id="SSF48452">
    <property type="entry name" value="TPR-like"/>
    <property type="match status" value="1"/>
</dbReference>
<keyword evidence="4" id="KW-1185">Reference proteome</keyword>
<gene>
    <name evidence="3" type="ORF">BLA60_26560</name>
</gene>
<protein>
    <recommendedName>
        <fullName evidence="2">HTH cro/C1-type domain-containing protein</fullName>
    </recommendedName>
</protein>
<accession>A0A7Z1AXA2</accession>
<dbReference type="Proteomes" id="UP000185696">
    <property type="component" value="Unassembled WGS sequence"/>
</dbReference>
<dbReference type="PROSITE" id="PS50943">
    <property type="entry name" value="HTH_CROC1"/>
    <property type="match status" value="1"/>
</dbReference>
<dbReference type="InterPro" id="IPR010982">
    <property type="entry name" value="Lambda_DNA-bd_dom_sf"/>
</dbReference>
<dbReference type="InterPro" id="IPR011990">
    <property type="entry name" value="TPR-like_helical_dom_sf"/>
</dbReference>
<sequence length="436" mass="47561">MAPTRHRTALATARKAAGYTQESLAAALYVDRSTVIRWEAGQYSPVPYLWPKLARLLGVTREKLIELFENREVSHHHALASALNFLGGVPDVNRRDLLRLLGVASAEATMLTSLNPDDQARVALAANTPSRVDDLTIQHVESMLHTAMHQDDAFGPQAVLGTVMAQRTLVANLLTDCPNTLRPRLLRLHSNMSRFAGWLTFDLTDYDASTRFYEESRDAAHEAEDTDLSVFVLCNMSHLATWQGHPRTGIDHAIAAQNWANATEDALLRAYTADVAARAYAGIGNTHACLTALDTAATGLTDATPQTPATSYAYFYGRSQFEATRSLCLLQLGNLTQAEQAARESLAHLDGSFVRNQAFTTIYLSNAHLAAGNLDQAAAALSDSIALAARNRSARLTQTITRSRTAMNPWQNTTAVRELDATLNSFRLLPSSTASN</sequence>
<feature type="domain" description="HTH cro/C1-type" evidence="2">
    <location>
        <begin position="10"/>
        <end position="64"/>
    </location>
</feature>
<dbReference type="CDD" id="cd00093">
    <property type="entry name" value="HTH_XRE"/>
    <property type="match status" value="1"/>
</dbReference>
<evidence type="ECO:0000256" key="1">
    <source>
        <dbReference type="ARBA" id="ARBA00023125"/>
    </source>
</evidence>
<dbReference type="AlphaFoldDB" id="A0A7Z1AXA2"/>
<evidence type="ECO:0000313" key="3">
    <source>
        <dbReference type="EMBL" id="OLF07495.1"/>
    </source>
</evidence>
<dbReference type="PANTHER" id="PTHR46558">
    <property type="entry name" value="TRACRIPTIONAL REGULATORY PROTEIN-RELATED-RELATED"/>
    <property type="match status" value="1"/>
</dbReference>